<evidence type="ECO:0000313" key="10">
    <source>
        <dbReference type="EMBL" id="BFF94282.1"/>
    </source>
</evidence>
<dbReference type="EMBL" id="AP029264">
    <property type="protein sequence ID" value="BFF94282.1"/>
    <property type="molecule type" value="Genomic_DNA"/>
</dbReference>
<dbReference type="Proteomes" id="UP001500889">
    <property type="component" value="Chromosome U"/>
</dbReference>
<dbReference type="InterPro" id="IPR001752">
    <property type="entry name" value="Kinesin_motor_dom"/>
</dbReference>
<keyword evidence="11" id="KW-1185">Reference proteome</keyword>
<accession>A0AAU9FF37</accession>
<keyword evidence="3" id="KW-0493">Microtubule</keyword>
<keyword evidence="5" id="KW-0067">ATP-binding</keyword>
<dbReference type="Gene3D" id="3.40.850.10">
    <property type="entry name" value="Kinesin motor domain"/>
    <property type="match status" value="1"/>
</dbReference>
<evidence type="ECO:0000259" key="9">
    <source>
        <dbReference type="PROSITE" id="PS50067"/>
    </source>
</evidence>
<evidence type="ECO:0000256" key="6">
    <source>
        <dbReference type="ARBA" id="ARBA00023175"/>
    </source>
</evidence>
<keyword evidence="7" id="KW-0206">Cytoskeleton</keyword>
<keyword evidence="6" id="KW-0505">Motor protein</keyword>
<reference evidence="10 11" key="1">
    <citation type="submission" date="2024-02" db="EMBL/GenBank/DDBJ databases">
        <title>A chromosome-level genome assembly of Drosophila madeirensis, a fruit fly species endemic to Madeira island.</title>
        <authorList>
            <person name="Tomihara K."/>
            <person name="Llopart A."/>
            <person name="Yamamoto D."/>
        </authorList>
    </citation>
    <scope>NUCLEOTIDE SEQUENCE [LARGE SCALE GENOMIC DNA]</scope>
    <source>
        <strain evidence="10 11">RF1</strain>
    </source>
</reference>
<organism evidence="10 11">
    <name type="scientific">Drosophila madeirensis</name>
    <name type="common">Fruit fly</name>
    <dbReference type="NCBI Taxonomy" id="30013"/>
    <lineage>
        <taxon>Eukaryota</taxon>
        <taxon>Metazoa</taxon>
        <taxon>Ecdysozoa</taxon>
        <taxon>Arthropoda</taxon>
        <taxon>Hexapoda</taxon>
        <taxon>Insecta</taxon>
        <taxon>Pterygota</taxon>
        <taxon>Neoptera</taxon>
        <taxon>Endopterygota</taxon>
        <taxon>Diptera</taxon>
        <taxon>Brachycera</taxon>
        <taxon>Muscomorpha</taxon>
        <taxon>Ephydroidea</taxon>
        <taxon>Drosophilidae</taxon>
        <taxon>Drosophila</taxon>
        <taxon>Sophophora</taxon>
    </lineage>
</organism>
<evidence type="ECO:0000256" key="7">
    <source>
        <dbReference type="ARBA" id="ARBA00023212"/>
    </source>
</evidence>
<comment type="similarity">
    <text evidence="8">Belongs to the TRAFAC class myosin-kinesin ATPase superfamily. Kinesin family.</text>
</comment>
<evidence type="ECO:0000256" key="8">
    <source>
        <dbReference type="PROSITE-ProRule" id="PRU00283"/>
    </source>
</evidence>
<dbReference type="PROSITE" id="PS50067">
    <property type="entry name" value="KINESIN_MOTOR_2"/>
    <property type="match status" value="1"/>
</dbReference>
<dbReference type="InterPro" id="IPR027640">
    <property type="entry name" value="Kinesin-like_fam"/>
</dbReference>
<keyword evidence="4" id="KW-0547">Nucleotide-binding</keyword>
<name>A0AAU9FF37_DROMD</name>
<evidence type="ECO:0000256" key="5">
    <source>
        <dbReference type="ARBA" id="ARBA00022840"/>
    </source>
</evidence>
<feature type="domain" description="Kinesin motor" evidence="9">
    <location>
        <begin position="30"/>
        <end position="110"/>
    </location>
</feature>
<dbReference type="PANTHER" id="PTHR47971:SF8">
    <property type="entry name" value="KINESIN-LIKE PROTEIN"/>
    <property type="match status" value="1"/>
</dbReference>
<evidence type="ECO:0000256" key="3">
    <source>
        <dbReference type="ARBA" id="ARBA00022701"/>
    </source>
</evidence>
<dbReference type="AlphaFoldDB" id="A0AAU9FF37"/>
<proteinExistence type="inferred from homology"/>
<dbReference type="GO" id="GO:0003777">
    <property type="term" value="F:microtubule motor activity"/>
    <property type="evidence" value="ECO:0007669"/>
    <property type="project" value="InterPro"/>
</dbReference>
<evidence type="ECO:0000256" key="4">
    <source>
        <dbReference type="ARBA" id="ARBA00022741"/>
    </source>
</evidence>
<sequence length="110" mass="12598">MRDIHSLLSLEIDVASARVAGIHKGQRHYGLYAEARHQPKGPLADREVDVIRVQPPNMLVAHAPRHHVYLERTLNHQNFCFDRIFDEDCTNASVHNFSARPLIRHIFEGG</sequence>
<dbReference type="InterPro" id="IPR027417">
    <property type="entry name" value="P-loop_NTPase"/>
</dbReference>
<keyword evidence="2" id="KW-0963">Cytoplasm</keyword>
<evidence type="ECO:0000313" key="11">
    <source>
        <dbReference type="Proteomes" id="UP001500889"/>
    </source>
</evidence>
<evidence type="ECO:0000256" key="1">
    <source>
        <dbReference type="ARBA" id="ARBA00004245"/>
    </source>
</evidence>
<gene>
    <name evidence="10" type="ORF">DMAD_11964</name>
</gene>
<dbReference type="GO" id="GO:0007019">
    <property type="term" value="P:microtubule depolymerization"/>
    <property type="evidence" value="ECO:0007669"/>
    <property type="project" value="TreeGrafter"/>
</dbReference>
<dbReference type="InterPro" id="IPR036961">
    <property type="entry name" value="Kinesin_motor_dom_sf"/>
</dbReference>
<comment type="caution">
    <text evidence="8">Lacks conserved residue(s) required for the propagation of feature annotation.</text>
</comment>
<dbReference type="PANTHER" id="PTHR47971">
    <property type="entry name" value="KINESIN-RELATED PROTEIN 6"/>
    <property type="match status" value="1"/>
</dbReference>
<protein>
    <submittedName>
        <fullName evidence="10">Kinesin-like protein Klp59C</fullName>
    </submittedName>
</protein>
<dbReference type="GO" id="GO:0008017">
    <property type="term" value="F:microtubule binding"/>
    <property type="evidence" value="ECO:0007669"/>
    <property type="project" value="InterPro"/>
</dbReference>
<dbReference type="GO" id="GO:0005524">
    <property type="term" value="F:ATP binding"/>
    <property type="evidence" value="ECO:0007669"/>
    <property type="project" value="UniProtKB-KW"/>
</dbReference>
<evidence type="ECO:0000256" key="2">
    <source>
        <dbReference type="ARBA" id="ARBA00022490"/>
    </source>
</evidence>
<dbReference type="GO" id="GO:0005874">
    <property type="term" value="C:microtubule"/>
    <property type="evidence" value="ECO:0007669"/>
    <property type="project" value="UniProtKB-KW"/>
</dbReference>
<dbReference type="SUPFAM" id="SSF52540">
    <property type="entry name" value="P-loop containing nucleoside triphosphate hydrolases"/>
    <property type="match status" value="1"/>
</dbReference>
<comment type="subcellular location">
    <subcellularLocation>
        <location evidence="1">Cytoplasm</location>
        <location evidence="1">Cytoskeleton</location>
    </subcellularLocation>
</comment>
<dbReference type="GO" id="GO:0007018">
    <property type="term" value="P:microtubule-based movement"/>
    <property type="evidence" value="ECO:0007669"/>
    <property type="project" value="InterPro"/>
</dbReference>